<dbReference type="Pfam" id="PF03649">
    <property type="entry name" value="UPF0014"/>
    <property type="match status" value="1"/>
</dbReference>
<dbReference type="InterPro" id="IPR005226">
    <property type="entry name" value="UPF0014_fam"/>
</dbReference>
<protein>
    <submittedName>
        <fullName evidence="7">OLC1v1034706C1</fullName>
    </submittedName>
</protein>
<feature type="transmembrane region" description="Helical" evidence="6">
    <location>
        <begin position="224"/>
        <end position="244"/>
    </location>
</feature>
<comment type="similarity">
    <text evidence="2">Belongs to the UPF0014 family.</text>
</comment>
<feature type="transmembrane region" description="Helical" evidence="6">
    <location>
        <begin position="69"/>
        <end position="86"/>
    </location>
</feature>
<dbReference type="AlphaFoldDB" id="A0AAV1CRY5"/>
<gene>
    <name evidence="7" type="ORF">OLC1_LOCUS8424</name>
</gene>
<keyword evidence="5 6" id="KW-0472">Membrane</keyword>
<dbReference type="Proteomes" id="UP001161247">
    <property type="component" value="Chromosome 3"/>
</dbReference>
<evidence type="ECO:0000256" key="3">
    <source>
        <dbReference type="ARBA" id="ARBA00022692"/>
    </source>
</evidence>
<accession>A0AAV1CRY5</accession>
<keyword evidence="3 6" id="KW-0812">Transmembrane</keyword>
<dbReference type="PANTHER" id="PTHR30028">
    <property type="entry name" value="UPF0014 INNER MEMBRANE PROTEIN YBBM-RELATED"/>
    <property type="match status" value="1"/>
</dbReference>
<evidence type="ECO:0000256" key="5">
    <source>
        <dbReference type="ARBA" id="ARBA00023136"/>
    </source>
</evidence>
<dbReference type="GO" id="GO:0010044">
    <property type="term" value="P:response to aluminum ion"/>
    <property type="evidence" value="ECO:0007669"/>
    <property type="project" value="TreeGrafter"/>
</dbReference>
<feature type="transmembrane region" description="Helical" evidence="6">
    <location>
        <begin position="12"/>
        <end position="33"/>
    </location>
</feature>
<feature type="transmembrane region" description="Helical" evidence="6">
    <location>
        <begin position="45"/>
        <end position="63"/>
    </location>
</feature>
<evidence type="ECO:0000256" key="6">
    <source>
        <dbReference type="SAM" id="Phobius"/>
    </source>
</evidence>
<evidence type="ECO:0000256" key="4">
    <source>
        <dbReference type="ARBA" id="ARBA00022989"/>
    </source>
</evidence>
<keyword evidence="4 6" id="KW-1133">Transmembrane helix</keyword>
<reference evidence="7" key="1">
    <citation type="submission" date="2023-03" db="EMBL/GenBank/DDBJ databases">
        <authorList>
            <person name="Julca I."/>
        </authorList>
    </citation>
    <scope>NUCLEOTIDE SEQUENCE</scope>
</reference>
<comment type="subcellular location">
    <subcellularLocation>
        <location evidence="1">Membrane</location>
        <topology evidence="1">Multi-pass membrane protein</topology>
    </subcellularLocation>
</comment>
<evidence type="ECO:0000256" key="1">
    <source>
        <dbReference type="ARBA" id="ARBA00004141"/>
    </source>
</evidence>
<evidence type="ECO:0000313" key="8">
    <source>
        <dbReference type="Proteomes" id="UP001161247"/>
    </source>
</evidence>
<keyword evidence="8" id="KW-1185">Reference proteome</keyword>
<dbReference type="GO" id="GO:0005886">
    <property type="term" value="C:plasma membrane"/>
    <property type="evidence" value="ECO:0007669"/>
    <property type="project" value="TreeGrafter"/>
</dbReference>
<evidence type="ECO:0000256" key="2">
    <source>
        <dbReference type="ARBA" id="ARBA00005268"/>
    </source>
</evidence>
<organism evidence="7 8">
    <name type="scientific">Oldenlandia corymbosa var. corymbosa</name>
    <dbReference type="NCBI Taxonomy" id="529605"/>
    <lineage>
        <taxon>Eukaryota</taxon>
        <taxon>Viridiplantae</taxon>
        <taxon>Streptophyta</taxon>
        <taxon>Embryophyta</taxon>
        <taxon>Tracheophyta</taxon>
        <taxon>Spermatophyta</taxon>
        <taxon>Magnoliopsida</taxon>
        <taxon>eudicotyledons</taxon>
        <taxon>Gunneridae</taxon>
        <taxon>Pentapetalae</taxon>
        <taxon>asterids</taxon>
        <taxon>lamiids</taxon>
        <taxon>Gentianales</taxon>
        <taxon>Rubiaceae</taxon>
        <taxon>Rubioideae</taxon>
        <taxon>Spermacoceae</taxon>
        <taxon>Hedyotis-Oldenlandia complex</taxon>
        <taxon>Oldenlandia</taxon>
    </lineage>
</organism>
<dbReference type="PANTHER" id="PTHR30028:SF0">
    <property type="entry name" value="PROTEIN ALUMINUM SENSITIVE 3"/>
    <property type="match status" value="1"/>
</dbReference>
<feature type="transmembrane region" description="Helical" evidence="6">
    <location>
        <begin position="196"/>
        <end position="212"/>
    </location>
</feature>
<feature type="transmembrane region" description="Helical" evidence="6">
    <location>
        <begin position="98"/>
        <end position="121"/>
    </location>
</feature>
<dbReference type="EMBL" id="OX459120">
    <property type="protein sequence ID" value="CAI9098121.1"/>
    <property type="molecule type" value="Genomic_DNA"/>
</dbReference>
<proteinExistence type="inferred from homology"/>
<evidence type="ECO:0000313" key="7">
    <source>
        <dbReference type="EMBL" id="CAI9098121.1"/>
    </source>
</evidence>
<sequence>MEWEWLKEFGKGMIRPLLGLSVVVIGLVMSHHLKLGLVGETSWSILRGSIQLCAMGFVIQFLFTQQNSIWILGFYLIMVGTAAYATGQRAKHVPRGKYVAGVSILAGSSVPLLMVVMLNVVSFKPRYIIPIAGLLVGNSMKATGVTLKSLRDDIKMQKALVETALALGATTSQATTQQVKRSLTIAISPLLDSTKTVGLVMFPGTMIGMMLAGTSPEEAIRIQLVIKCMVIGAVTVSSITSVYLSRPSFFTESYQLKTDIFGSD</sequence>
<name>A0AAV1CRY5_OLDCO</name>